<dbReference type="NCBIfam" id="TIGR04086">
    <property type="entry name" value="TIGR04086_membr"/>
    <property type="match status" value="1"/>
</dbReference>
<feature type="transmembrane region" description="Helical" evidence="1">
    <location>
        <begin position="68"/>
        <end position="88"/>
    </location>
</feature>
<dbReference type="Proteomes" id="UP000790580">
    <property type="component" value="Unassembled WGS sequence"/>
</dbReference>
<protein>
    <submittedName>
        <fullName evidence="2">TIGR04086 family membrane protein</fullName>
    </submittedName>
</protein>
<feature type="transmembrane region" description="Helical" evidence="1">
    <location>
        <begin position="100"/>
        <end position="120"/>
    </location>
</feature>
<evidence type="ECO:0000313" key="2">
    <source>
        <dbReference type="EMBL" id="MBU9720695.1"/>
    </source>
</evidence>
<comment type="caution">
    <text evidence="2">The sequence shown here is derived from an EMBL/GenBank/DDBJ whole genome shotgun (WGS) entry which is preliminary data.</text>
</comment>
<dbReference type="RefSeq" id="WP_088074691.1">
    <property type="nucleotide sequence ID" value="NZ_JAHQCR010000021.1"/>
</dbReference>
<keyword evidence="1" id="KW-1133">Transmembrane helix</keyword>
<keyword evidence="1" id="KW-0812">Transmembrane</keyword>
<sequence length="125" mass="13602">MQNRLFTSALYGILTILILVILASLVSSTILRFTSIEEGNFTWILLGFSFLAVFVGGFISGGRSGQKGWLAGGTTAVLYTLVIFFVQFLGFNEAFDAQQWLIHSGYLIAAVFGGIFGVNVRGESY</sequence>
<accession>A0ABS6JQ79</accession>
<gene>
    <name evidence="2" type="ORF">KS407_04445</name>
</gene>
<evidence type="ECO:0000313" key="3">
    <source>
        <dbReference type="Proteomes" id="UP000790580"/>
    </source>
</evidence>
<proteinExistence type="predicted"/>
<feature type="transmembrane region" description="Helical" evidence="1">
    <location>
        <begin position="9"/>
        <end position="31"/>
    </location>
</feature>
<name>A0ABS6JQ79_9BACI</name>
<evidence type="ECO:0000256" key="1">
    <source>
        <dbReference type="SAM" id="Phobius"/>
    </source>
</evidence>
<keyword evidence="3" id="KW-1185">Reference proteome</keyword>
<dbReference type="EMBL" id="JAHQCR010000021">
    <property type="protein sequence ID" value="MBU9720695.1"/>
    <property type="molecule type" value="Genomic_DNA"/>
</dbReference>
<dbReference type="Pfam" id="PF12670">
    <property type="entry name" value="DUF3792"/>
    <property type="match status" value="1"/>
</dbReference>
<reference evidence="2 3" key="1">
    <citation type="submission" date="2021-06" db="EMBL/GenBank/DDBJ databases">
        <title>Bacillus sp. RD4P76, an endophyte from a halophyte.</title>
        <authorList>
            <person name="Sun J.-Q."/>
        </authorList>
    </citation>
    <scope>NUCLEOTIDE SEQUENCE [LARGE SCALE GENOMIC DNA]</scope>
    <source>
        <strain evidence="2 3">JCM 17098</strain>
    </source>
</reference>
<keyword evidence="1" id="KW-0472">Membrane</keyword>
<feature type="transmembrane region" description="Helical" evidence="1">
    <location>
        <begin position="43"/>
        <end position="61"/>
    </location>
</feature>
<dbReference type="InterPro" id="IPR023804">
    <property type="entry name" value="DUF3792_TM"/>
</dbReference>
<organism evidence="2 3">
    <name type="scientific">Evansella alkalicola</name>
    <dbReference type="NCBI Taxonomy" id="745819"/>
    <lineage>
        <taxon>Bacteria</taxon>
        <taxon>Bacillati</taxon>
        <taxon>Bacillota</taxon>
        <taxon>Bacilli</taxon>
        <taxon>Bacillales</taxon>
        <taxon>Bacillaceae</taxon>
        <taxon>Evansella</taxon>
    </lineage>
</organism>